<gene>
    <name evidence="2" type="ORF">B9Z65_6268</name>
</gene>
<protein>
    <recommendedName>
        <fullName evidence="4">NAD(P)-binding domain-containing protein</fullName>
    </recommendedName>
</protein>
<evidence type="ECO:0000313" key="3">
    <source>
        <dbReference type="Proteomes" id="UP000243723"/>
    </source>
</evidence>
<dbReference type="EMBL" id="NHZQ01000060">
    <property type="protein sequence ID" value="PSK56644.1"/>
    <property type="molecule type" value="Genomic_DNA"/>
</dbReference>
<evidence type="ECO:0000256" key="1">
    <source>
        <dbReference type="SAM" id="MobiDB-lite"/>
    </source>
</evidence>
<evidence type="ECO:0000313" key="2">
    <source>
        <dbReference type="EMBL" id="PSK56644.1"/>
    </source>
</evidence>
<reference evidence="2 3" key="1">
    <citation type="submission" date="2017-05" db="EMBL/GenBank/DDBJ databases">
        <title>Draft genome sequence of Elsinoe australis.</title>
        <authorList>
            <person name="Cheng Q."/>
        </authorList>
    </citation>
    <scope>NUCLEOTIDE SEQUENCE [LARGE SCALE GENOMIC DNA]</scope>
    <source>
        <strain evidence="2 3">NL1</strain>
    </source>
</reference>
<comment type="caution">
    <text evidence="2">The sequence shown here is derived from an EMBL/GenBank/DDBJ whole genome shotgun (WGS) entry which is preliminary data.</text>
</comment>
<keyword evidence="3" id="KW-1185">Reference proteome</keyword>
<dbReference type="STRING" id="40998.A0A2P8A861"/>
<dbReference type="InterPro" id="IPR036291">
    <property type="entry name" value="NAD(P)-bd_dom_sf"/>
</dbReference>
<evidence type="ECO:0008006" key="4">
    <source>
        <dbReference type="Google" id="ProtNLM"/>
    </source>
</evidence>
<dbReference type="Gene3D" id="3.40.50.720">
    <property type="entry name" value="NAD(P)-binding Rossmann-like Domain"/>
    <property type="match status" value="1"/>
</dbReference>
<name>A0A2P8A861_9PEZI</name>
<dbReference type="AlphaFoldDB" id="A0A2P8A861"/>
<accession>A0A2P8A861</accession>
<dbReference type="Proteomes" id="UP000243723">
    <property type="component" value="Unassembled WGS sequence"/>
</dbReference>
<organism evidence="2 3">
    <name type="scientific">Elsinoe australis</name>
    <dbReference type="NCBI Taxonomy" id="40998"/>
    <lineage>
        <taxon>Eukaryota</taxon>
        <taxon>Fungi</taxon>
        <taxon>Dikarya</taxon>
        <taxon>Ascomycota</taxon>
        <taxon>Pezizomycotina</taxon>
        <taxon>Dothideomycetes</taxon>
        <taxon>Dothideomycetidae</taxon>
        <taxon>Myriangiales</taxon>
        <taxon>Elsinoaceae</taxon>
        <taxon>Elsinoe</taxon>
    </lineage>
</organism>
<feature type="compositionally biased region" description="Basic and acidic residues" evidence="1">
    <location>
        <begin position="142"/>
        <end position="156"/>
    </location>
</feature>
<proteinExistence type="predicted"/>
<dbReference type="OrthoDB" id="3535423at2759"/>
<sequence>MTRLLLAGATSHIANTLLPLLLSSPFVSHIVLLSRHSIRSATLLANDKITQVLHDPSASTPPFPDDLIAKLRDVHRVQAVVWCIGGALGRFKTFDEAQDAHVSLPLRFLEGCLEGGLVRTPAGLTGNSEGDREGEEAGGQRQGEEGQAKGEGKRQRYIDPESKRQPFRFVYFSTYNAVQDQFASLWGEAKFRRLKGAAEKALLGLAEEKGQGMCEVYCLRIGRVLEGQTVANVVRMGMGGCITDELLGRKVLSLCLGGRGDEKYGEKTGGGVLENEEVMGEGWAEINSVTING</sequence>
<dbReference type="SUPFAM" id="SSF51735">
    <property type="entry name" value="NAD(P)-binding Rossmann-fold domains"/>
    <property type="match status" value="1"/>
</dbReference>
<feature type="region of interest" description="Disordered" evidence="1">
    <location>
        <begin position="120"/>
        <end position="156"/>
    </location>
</feature>